<name>A0A9E8S9X5_9MICO</name>
<dbReference type="EMBL" id="CP113089">
    <property type="protein sequence ID" value="WAB82489.1"/>
    <property type="molecule type" value="Genomic_DNA"/>
</dbReference>
<keyword evidence="2" id="KW-1185">Reference proteome</keyword>
<dbReference type="AlphaFoldDB" id="A0A9E8S9X5"/>
<evidence type="ECO:0000313" key="1">
    <source>
        <dbReference type="EMBL" id="WAB82489.1"/>
    </source>
</evidence>
<reference evidence="1" key="1">
    <citation type="submission" date="2022-11" db="EMBL/GenBank/DDBJ databases">
        <title>Description of Microcella daejonensis nov. sp, isolated from riverside soil.</title>
        <authorList>
            <person name="Molina K.M."/>
            <person name="Kim S.B."/>
        </authorList>
    </citation>
    <scope>NUCLEOTIDE SEQUENCE</scope>
    <source>
        <strain evidence="1">MMS21-STM12</strain>
    </source>
</reference>
<evidence type="ECO:0000313" key="2">
    <source>
        <dbReference type="Proteomes" id="UP001164706"/>
    </source>
</evidence>
<gene>
    <name evidence="1" type="ORF">OVN18_05670</name>
</gene>
<dbReference type="RefSeq" id="WP_267782567.1">
    <property type="nucleotide sequence ID" value="NZ_CP113089.1"/>
</dbReference>
<proteinExistence type="predicted"/>
<sequence>MTAAVAADRAHSGSTVHGRTTIASRAVRSVVSAVTAEALEVRASSVSVELHDQEGALVVVARTAIRVSPLGVASAGTGGTLLERLSAAQTTIRERVLGITGSTIARVDLRITSADLRERRRAA</sequence>
<dbReference type="Proteomes" id="UP001164706">
    <property type="component" value="Chromosome"/>
</dbReference>
<accession>A0A9E8S9X5</accession>
<organism evidence="1 2">
    <name type="scientific">Microcella daejeonensis</name>
    <dbReference type="NCBI Taxonomy" id="2994971"/>
    <lineage>
        <taxon>Bacteria</taxon>
        <taxon>Bacillati</taxon>
        <taxon>Actinomycetota</taxon>
        <taxon>Actinomycetes</taxon>
        <taxon>Micrococcales</taxon>
        <taxon>Microbacteriaceae</taxon>
        <taxon>Microcella</taxon>
    </lineage>
</organism>
<protein>
    <submittedName>
        <fullName evidence="1">Uncharacterized protein</fullName>
    </submittedName>
</protein>
<dbReference type="KEGG" id="mdb:OVN18_05670"/>